<comment type="similarity">
    <text evidence="1 7">Belongs to the cytochrome P450 family.</text>
</comment>
<dbReference type="InterPro" id="IPR017972">
    <property type="entry name" value="Cyt_P450_CS"/>
</dbReference>
<comment type="caution">
    <text evidence="8">The sequence shown here is derived from an EMBL/GenBank/DDBJ whole genome shotgun (WGS) entry which is preliminary data.</text>
</comment>
<dbReference type="PANTHER" id="PTHR46696:SF1">
    <property type="entry name" value="CYTOCHROME P450 YJIB-RELATED"/>
    <property type="match status" value="1"/>
</dbReference>
<dbReference type="InterPro" id="IPR036396">
    <property type="entry name" value="Cyt_P450_sf"/>
</dbReference>
<protein>
    <submittedName>
        <fullName evidence="8">Cytochrome P450</fullName>
    </submittedName>
</protein>
<keyword evidence="6 7" id="KW-0503">Monooxygenase</keyword>
<evidence type="ECO:0000256" key="3">
    <source>
        <dbReference type="ARBA" id="ARBA00022723"/>
    </source>
</evidence>
<dbReference type="Proteomes" id="UP000240542">
    <property type="component" value="Unassembled WGS sequence"/>
</dbReference>
<dbReference type="PROSITE" id="PS00086">
    <property type="entry name" value="CYTOCHROME_P450"/>
    <property type="match status" value="1"/>
</dbReference>
<dbReference type="GO" id="GO:0004497">
    <property type="term" value="F:monooxygenase activity"/>
    <property type="evidence" value="ECO:0007669"/>
    <property type="project" value="UniProtKB-KW"/>
</dbReference>
<proteinExistence type="inferred from homology"/>
<dbReference type="PANTHER" id="PTHR46696">
    <property type="entry name" value="P450, PUTATIVE (EUROFUNG)-RELATED"/>
    <property type="match status" value="1"/>
</dbReference>
<dbReference type="Pfam" id="PF00067">
    <property type="entry name" value="p450"/>
    <property type="match status" value="1"/>
</dbReference>
<evidence type="ECO:0000313" key="8">
    <source>
        <dbReference type="EMBL" id="PSK97688.1"/>
    </source>
</evidence>
<dbReference type="EMBL" id="PYGA01000007">
    <property type="protein sequence ID" value="PSK97688.1"/>
    <property type="molecule type" value="Genomic_DNA"/>
</dbReference>
<dbReference type="PRINTS" id="PR00359">
    <property type="entry name" value="BP450"/>
</dbReference>
<name>A0A2P8DKG7_9ACTN</name>
<dbReference type="InterPro" id="IPR002397">
    <property type="entry name" value="Cyt_P450_B"/>
</dbReference>
<dbReference type="GO" id="GO:0016705">
    <property type="term" value="F:oxidoreductase activity, acting on paired donors, with incorporation or reduction of molecular oxygen"/>
    <property type="evidence" value="ECO:0007669"/>
    <property type="project" value="InterPro"/>
</dbReference>
<keyword evidence="5 7" id="KW-0408">Iron</keyword>
<evidence type="ECO:0000256" key="7">
    <source>
        <dbReference type="RuleBase" id="RU000461"/>
    </source>
</evidence>
<evidence type="ECO:0000313" key="9">
    <source>
        <dbReference type="Proteomes" id="UP000240542"/>
    </source>
</evidence>
<evidence type="ECO:0000256" key="6">
    <source>
        <dbReference type="ARBA" id="ARBA00023033"/>
    </source>
</evidence>
<sequence>MPDALAEPPAFPMPRAAACPFDPPPGLRLLNDGEPVSRVRLWDGSTAWLVTRHADVRTVLTDPRVSAEVSWPGFPHTNAVSKARDTRMTTLMQMDAPEHITHRRRMAADFTVKSAEALRPRIQRIVDDHIDAMIDGPDPVDLVAALALPVPSLVICEVLGVPYADRSFFQRVAGELVMDGGDPARAMAASEELNAYLGDLVAAKDAEPGDDVLSRMAVEQYRTGAMTRREIATAGQLLLVAGHDTTANMIALGTAALLAHPEQLDVLRGGADPAVVAGAVEELLRYLSVTHTEARRVARADLVVGGRHIGKGDGIIAVKSTANRDPAAFPDPDTLDVHRAARHHVSFGFGAHQCLGQSLARVELQAVFGTLFRRIPTLAAAVPLADLVFKHNAVFYGVRELPVTWERTDGGGR</sequence>
<dbReference type="FunFam" id="1.10.630.10:FF:000018">
    <property type="entry name" value="Cytochrome P450 monooxygenase"/>
    <property type="match status" value="1"/>
</dbReference>
<keyword evidence="9" id="KW-1185">Reference proteome</keyword>
<evidence type="ECO:0000256" key="1">
    <source>
        <dbReference type="ARBA" id="ARBA00010617"/>
    </source>
</evidence>
<dbReference type="InterPro" id="IPR001128">
    <property type="entry name" value="Cyt_P450"/>
</dbReference>
<accession>A0A2P8DKG7</accession>
<evidence type="ECO:0000256" key="2">
    <source>
        <dbReference type="ARBA" id="ARBA00022617"/>
    </source>
</evidence>
<evidence type="ECO:0000256" key="4">
    <source>
        <dbReference type="ARBA" id="ARBA00023002"/>
    </source>
</evidence>
<evidence type="ECO:0000256" key="5">
    <source>
        <dbReference type="ARBA" id="ARBA00023004"/>
    </source>
</evidence>
<dbReference type="GO" id="GO:0005506">
    <property type="term" value="F:iron ion binding"/>
    <property type="evidence" value="ECO:0007669"/>
    <property type="project" value="InterPro"/>
</dbReference>
<dbReference type="GO" id="GO:0020037">
    <property type="term" value="F:heme binding"/>
    <property type="evidence" value="ECO:0007669"/>
    <property type="project" value="InterPro"/>
</dbReference>
<dbReference type="RefSeq" id="WP_106583035.1">
    <property type="nucleotide sequence ID" value="NZ_PYGA01000007.1"/>
</dbReference>
<dbReference type="CDD" id="cd11030">
    <property type="entry name" value="CYP105-like"/>
    <property type="match status" value="1"/>
</dbReference>
<dbReference type="PRINTS" id="PR00385">
    <property type="entry name" value="P450"/>
</dbReference>
<keyword evidence="4 7" id="KW-0560">Oxidoreductase</keyword>
<dbReference type="Gene3D" id="1.10.630.10">
    <property type="entry name" value="Cytochrome P450"/>
    <property type="match status" value="1"/>
</dbReference>
<organism evidence="8 9">
    <name type="scientific">Murinocardiopsis flavida</name>
    <dbReference type="NCBI Taxonomy" id="645275"/>
    <lineage>
        <taxon>Bacteria</taxon>
        <taxon>Bacillati</taxon>
        <taxon>Actinomycetota</taxon>
        <taxon>Actinomycetes</taxon>
        <taxon>Streptosporangiales</taxon>
        <taxon>Nocardiopsidaceae</taxon>
        <taxon>Murinocardiopsis</taxon>
    </lineage>
</organism>
<reference evidence="8 9" key="1">
    <citation type="submission" date="2018-03" db="EMBL/GenBank/DDBJ databases">
        <title>Genomic Encyclopedia of Archaeal and Bacterial Type Strains, Phase II (KMG-II): from individual species to whole genera.</title>
        <authorList>
            <person name="Goeker M."/>
        </authorList>
    </citation>
    <scope>NUCLEOTIDE SEQUENCE [LARGE SCALE GENOMIC DNA]</scope>
    <source>
        <strain evidence="8 9">DSM 45312</strain>
    </source>
</reference>
<dbReference type="AlphaFoldDB" id="A0A2P8DKG7"/>
<dbReference type="OrthoDB" id="4133219at2"/>
<gene>
    <name evidence="8" type="ORF">CLV63_10781</name>
</gene>
<dbReference type="SUPFAM" id="SSF48264">
    <property type="entry name" value="Cytochrome P450"/>
    <property type="match status" value="1"/>
</dbReference>
<keyword evidence="2 7" id="KW-0349">Heme</keyword>
<keyword evidence="3 7" id="KW-0479">Metal-binding</keyword>